<proteinExistence type="predicted"/>
<dbReference type="AlphaFoldDB" id="A0A9X2WEG2"/>
<evidence type="ECO:0000313" key="2">
    <source>
        <dbReference type="Proteomes" id="UP001147830"/>
    </source>
</evidence>
<protein>
    <submittedName>
        <fullName evidence="1">Uncharacterized protein</fullName>
    </submittedName>
</protein>
<reference evidence="1" key="2">
    <citation type="submission" date="2022-08" db="EMBL/GenBank/DDBJ databases">
        <authorList>
            <person name="Dong C."/>
        </authorList>
    </citation>
    <scope>NUCLEOTIDE SEQUENCE</scope>
    <source>
        <strain evidence="1">59MF3M-4</strain>
    </source>
</reference>
<reference evidence="1" key="1">
    <citation type="journal article" date="2022" name="Front. Microbiol.">
        <title>Genome-based taxonomic rearrangement of Oceanobacter-related bacteria including the description of Thalassolituus hydrocarbonoclasticus sp. nov. and Thalassolituus pacificus sp. nov. and emended description of the genus Thalassolituus.</title>
        <authorList>
            <person name="Dong C."/>
            <person name="Wei L."/>
            <person name="Wang J."/>
            <person name="Lai Q."/>
            <person name="Huang Z."/>
            <person name="Shao Z."/>
        </authorList>
    </citation>
    <scope>NUCLEOTIDE SEQUENCE</scope>
    <source>
        <strain evidence="1">59MF3M-4</strain>
    </source>
</reference>
<gene>
    <name evidence="1" type="ORF">NYR02_06320</name>
</gene>
<dbReference type="RefSeq" id="WP_260975524.1">
    <property type="nucleotide sequence ID" value="NZ_JAOANI010000014.1"/>
</dbReference>
<evidence type="ECO:0000313" key="1">
    <source>
        <dbReference type="EMBL" id="MCT7358631.1"/>
    </source>
</evidence>
<comment type="caution">
    <text evidence="1">The sequence shown here is derived from an EMBL/GenBank/DDBJ whole genome shotgun (WGS) entry which is preliminary data.</text>
</comment>
<dbReference type="Proteomes" id="UP001147830">
    <property type="component" value="Unassembled WGS sequence"/>
</dbReference>
<name>A0A9X2WEG2_9GAMM</name>
<keyword evidence="2" id="KW-1185">Reference proteome</keyword>
<organism evidence="1 2">
    <name type="scientific">Thalassolituus pacificus</name>
    <dbReference type="NCBI Taxonomy" id="2975440"/>
    <lineage>
        <taxon>Bacteria</taxon>
        <taxon>Pseudomonadati</taxon>
        <taxon>Pseudomonadota</taxon>
        <taxon>Gammaproteobacteria</taxon>
        <taxon>Oceanospirillales</taxon>
        <taxon>Oceanospirillaceae</taxon>
        <taxon>Thalassolituus</taxon>
    </lineage>
</organism>
<sequence>MSKTVNNPVIGWRLDLVRLRSFWQGAEHLKAKLELFTLLAKSQHLTPAVDVCIVTDSDTWERCYKLWLQEEGLLQEEPSGLNDGEATSRDALPERFEIRILDIDQSLHSFESESLSVSQKKARYRDTWLKSAEKFIAQQCDADDRLAFEFPPDYLFMHQQTESDSIAAIWSDELLLNLRE</sequence>
<dbReference type="EMBL" id="JAOANI010000014">
    <property type="protein sequence ID" value="MCT7358631.1"/>
    <property type="molecule type" value="Genomic_DNA"/>
</dbReference>
<accession>A0A9X2WEG2</accession>